<name>A0ABN2LQE4_9ACTN</name>
<dbReference type="EMBL" id="BAAALT010000043">
    <property type="protein sequence ID" value="GAA1796637.1"/>
    <property type="molecule type" value="Genomic_DNA"/>
</dbReference>
<evidence type="ECO:0000313" key="3">
    <source>
        <dbReference type="Proteomes" id="UP001500218"/>
    </source>
</evidence>
<protein>
    <submittedName>
        <fullName evidence="2">Bifunctional DNA primase/polymerase</fullName>
    </submittedName>
</protein>
<comment type="caution">
    <text evidence="2">The sequence shown here is derived from an EMBL/GenBank/DDBJ whole genome shotgun (WGS) entry which is preliminary data.</text>
</comment>
<dbReference type="InterPro" id="IPR015330">
    <property type="entry name" value="DNA_primase/pol_bifunc_N"/>
</dbReference>
<dbReference type="CDD" id="cd04859">
    <property type="entry name" value="Prim_Pol"/>
    <property type="match status" value="1"/>
</dbReference>
<organism evidence="2 3">
    <name type="scientific">Luedemannella flava</name>
    <dbReference type="NCBI Taxonomy" id="349316"/>
    <lineage>
        <taxon>Bacteria</taxon>
        <taxon>Bacillati</taxon>
        <taxon>Actinomycetota</taxon>
        <taxon>Actinomycetes</taxon>
        <taxon>Micromonosporales</taxon>
        <taxon>Micromonosporaceae</taxon>
        <taxon>Luedemannella</taxon>
    </lineage>
</organism>
<dbReference type="SUPFAM" id="SSF56747">
    <property type="entry name" value="Prim-pol domain"/>
    <property type="match status" value="1"/>
</dbReference>
<proteinExistence type="predicted"/>
<dbReference type="SMART" id="SM00943">
    <property type="entry name" value="Prim-Pol"/>
    <property type="match status" value="1"/>
</dbReference>
<evidence type="ECO:0000313" key="2">
    <source>
        <dbReference type="EMBL" id="GAA1796637.1"/>
    </source>
</evidence>
<dbReference type="Proteomes" id="UP001500218">
    <property type="component" value="Unassembled WGS sequence"/>
</dbReference>
<sequence length="289" mass="31100">MVGVDSLLDAALRYARRGVPVFPLHTPVGPDGCSCAKDACPSPGKHPRVRHGVHDAVTEPRVIRAWWRRWPLANIGLATGVVMDVCDLDTDDGLRAVRAMVTTAGPTVRSGHGWHVWFTPTGHGNRTGLLPGVDWRGRGGSVVAPPSRHASGRRYAFVRPWTDEPLPACPPDLLRLVEPPARVAPVSAPPVGDLRRYARAAVDGEVDRILRAPRPGWRGGRRTPGGRNSALNAAAFRLGQLAAAGSLDPADVWTRLTDAALATGLTPHETRRTIESGWRAGLRRPRPSA</sequence>
<keyword evidence="3" id="KW-1185">Reference proteome</keyword>
<dbReference type="Pfam" id="PF09250">
    <property type="entry name" value="Prim-Pol"/>
    <property type="match status" value="1"/>
</dbReference>
<accession>A0ABN2LQE4</accession>
<evidence type="ECO:0000259" key="1">
    <source>
        <dbReference type="SMART" id="SM00943"/>
    </source>
</evidence>
<reference evidence="3" key="1">
    <citation type="journal article" date="2019" name="Int. J. Syst. Evol. Microbiol.">
        <title>The Global Catalogue of Microorganisms (GCM) 10K type strain sequencing project: providing services to taxonomists for standard genome sequencing and annotation.</title>
        <authorList>
            <consortium name="The Broad Institute Genomics Platform"/>
            <consortium name="The Broad Institute Genome Sequencing Center for Infectious Disease"/>
            <person name="Wu L."/>
            <person name="Ma J."/>
        </authorList>
    </citation>
    <scope>NUCLEOTIDE SEQUENCE [LARGE SCALE GENOMIC DNA]</scope>
    <source>
        <strain evidence="3">JCM 13250</strain>
    </source>
</reference>
<feature type="domain" description="DNA primase/polymerase bifunctional N-terminal" evidence="1">
    <location>
        <begin position="11"/>
        <end position="173"/>
    </location>
</feature>
<gene>
    <name evidence="2" type="ORF">GCM10009682_17970</name>
</gene>